<gene>
    <name evidence="8" type="ORF">BSTOLATCC_MIC39432</name>
</gene>
<feature type="transmembrane region" description="Helical" evidence="6">
    <location>
        <begin position="257"/>
        <end position="275"/>
    </location>
</feature>
<evidence type="ECO:0000256" key="6">
    <source>
        <dbReference type="SAM" id="Phobius"/>
    </source>
</evidence>
<evidence type="ECO:0000313" key="9">
    <source>
        <dbReference type="Proteomes" id="UP001162131"/>
    </source>
</evidence>
<dbReference type="InterPro" id="IPR005821">
    <property type="entry name" value="Ion_trans_dom"/>
</dbReference>
<dbReference type="PANTHER" id="PTHR10582">
    <property type="entry name" value="TRANSIENT RECEPTOR POTENTIAL ION CHANNEL PROTEIN"/>
    <property type="match status" value="1"/>
</dbReference>
<keyword evidence="9" id="KW-1185">Reference proteome</keyword>
<dbReference type="EMBL" id="CAJZBQ010000039">
    <property type="protein sequence ID" value="CAG9325632.1"/>
    <property type="molecule type" value="Genomic_DNA"/>
</dbReference>
<feature type="domain" description="Ion transport" evidence="7">
    <location>
        <begin position="170"/>
        <end position="378"/>
    </location>
</feature>
<keyword evidence="4 6" id="KW-1133">Transmembrane helix</keyword>
<dbReference type="GO" id="GO:0005886">
    <property type="term" value="C:plasma membrane"/>
    <property type="evidence" value="ECO:0007669"/>
    <property type="project" value="TreeGrafter"/>
</dbReference>
<keyword evidence="5 6" id="KW-0472">Membrane</keyword>
<evidence type="ECO:0000256" key="4">
    <source>
        <dbReference type="ARBA" id="ARBA00022989"/>
    </source>
</evidence>
<dbReference type="Proteomes" id="UP001162131">
    <property type="component" value="Unassembled WGS sequence"/>
</dbReference>
<reference evidence="8" key="1">
    <citation type="submission" date="2021-09" db="EMBL/GenBank/DDBJ databases">
        <authorList>
            <consortium name="AG Swart"/>
            <person name="Singh M."/>
            <person name="Singh A."/>
            <person name="Seah K."/>
            <person name="Emmerich C."/>
        </authorList>
    </citation>
    <scope>NUCLEOTIDE SEQUENCE</scope>
    <source>
        <strain evidence="8">ATCC30299</strain>
    </source>
</reference>
<feature type="transmembrane region" description="Helical" evidence="6">
    <location>
        <begin position="344"/>
        <end position="367"/>
    </location>
</feature>
<accession>A0AAU9JED4</accession>
<dbReference type="GO" id="GO:0098703">
    <property type="term" value="P:calcium ion import across plasma membrane"/>
    <property type="evidence" value="ECO:0007669"/>
    <property type="project" value="TreeGrafter"/>
</dbReference>
<feature type="transmembrane region" description="Helical" evidence="6">
    <location>
        <begin position="229"/>
        <end position="251"/>
    </location>
</feature>
<keyword evidence="2 6" id="KW-0812">Transmembrane</keyword>
<feature type="transmembrane region" description="Helical" evidence="6">
    <location>
        <begin position="296"/>
        <end position="314"/>
    </location>
</feature>
<feature type="transmembrane region" description="Helical" evidence="6">
    <location>
        <begin position="167"/>
        <end position="191"/>
    </location>
</feature>
<dbReference type="PANTHER" id="PTHR10582:SF2">
    <property type="entry name" value="INACTIVE"/>
    <property type="match status" value="1"/>
</dbReference>
<evidence type="ECO:0000256" key="2">
    <source>
        <dbReference type="ARBA" id="ARBA00022692"/>
    </source>
</evidence>
<dbReference type="GO" id="GO:0005216">
    <property type="term" value="F:monoatomic ion channel activity"/>
    <property type="evidence" value="ECO:0007669"/>
    <property type="project" value="InterPro"/>
</dbReference>
<organism evidence="8 9">
    <name type="scientific">Blepharisma stoltei</name>
    <dbReference type="NCBI Taxonomy" id="1481888"/>
    <lineage>
        <taxon>Eukaryota</taxon>
        <taxon>Sar</taxon>
        <taxon>Alveolata</taxon>
        <taxon>Ciliophora</taxon>
        <taxon>Postciliodesmatophora</taxon>
        <taxon>Heterotrichea</taxon>
        <taxon>Heterotrichida</taxon>
        <taxon>Blepharismidae</taxon>
        <taxon>Blepharisma</taxon>
    </lineage>
</organism>
<proteinExistence type="predicted"/>
<evidence type="ECO:0000256" key="5">
    <source>
        <dbReference type="ARBA" id="ARBA00023136"/>
    </source>
</evidence>
<dbReference type="InterPro" id="IPR024862">
    <property type="entry name" value="TRPV"/>
</dbReference>
<feature type="transmembrane region" description="Helical" evidence="6">
    <location>
        <begin position="197"/>
        <end position="217"/>
    </location>
</feature>
<sequence>MINSVFNQNPLSIAILKGFKNCITSVILSLDNYLVIHPYSLKNLSIDSLIKLNLSSCGSLVTFYQSIFRKDTSEHLAKFCCNSAQLPVQFLSKNIYIENRNLLSKEALKEQEKPIAFMSSHILLDLTFGSQKSIDFLYSIHDSPNPNIIMTSLIQDIIRYKWRKISWVMYFQAFVYMLYMLLLSFYVLYFIENDSFLFVLFFLSMLLSLYEVYQFFASPLSYIKDLWNYIDIARTISSILYFVISLTTSASTITREVLSFLVIISWLRGIAYFRVFSNTRYMVNLISEVIKDMTSFLILLFYSTLSFAFIFLVLDNNNPQFIDYLKISYRFDVGDFDTADMNSMQWICFFLVSMINMIVMLNLLIAIMGDTFGKVQENYQIVTAMSF</sequence>
<dbReference type="Pfam" id="PF00520">
    <property type="entry name" value="Ion_trans"/>
    <property type="match status" value="1"/>
</dbReference>
<evidence type="ECO:0000259" key="7">
    <source>
        <dbReference type="Pfam" id="PF00520"/>
    </source>
</evidence>
<dbReference type="AlphaFoldDB" id="A0AAU9JED4"/>
<comment type="caution">
    <text evidence="8">The sequence shown here is derived from an EMBL/GenBank/DDBJ whole genome shotgun (WGS) entry which is preliminary data.</text>
</comment>
<protein>
    <recommendedName>
        <fullName evidence="7">Ion transport domain-containing protein</fullName>
    </recommendedName>
</protein>
<comment type="subcellular location">
    <subcellularLocation>
        <location evidence="1">Membrane</location>
        <topology evidence="1">Multi-pass membrane protein</topology>
    </subcellularLocation>
</comment>
<keyword evidence="3" id="KW-0677">Repeat</keyword>
<evidence type="ECO:0000256" key="3">
    <source>
        <dbReference type="ARBA" id="ARBA00022737"/>
    </source>
</evidence>
<evidence type="ECO:0000313" key="8">
    <source>
        <dbReference type="EMBL" id="CAG9325632.1"/>
    </source>
</evidence>
<evidence type="ECO:0000256" key="1">
    <source>
        <dbReference type="ARBA" id="ARBA00004141"/>
    </source>
</evidence>
<name>A0AAU9JED4_9CILI</name>